<dbReference type="AlphaFoldDB" id="A0A371FJI1"/>
<dbReference type="PANTHER" id="PTHR33067:SF9">
    <property type="entry name" value="RNA-DIRECTED DNA POLYMERASE"/>
    <property type="match status" value="1"/>
</dbReference>
<organism evidence="1 2">
    <name type="scientific">Mucuna pruriens</name>
    <name type="common">Velvet bean</name>
    <name type="synonym">Dolichos pruriens</name>
    <dbReference type="NCBI Taxonomy" id="157652"/>
    <lineage>
        <taxon>Eukaryota</taxon>
        <taxon>Viridiplantae</taxon>
        <taxon>Streptophyta</taxon>
        <taxon>Embryophyta</taxon>
        <taxon>Tracheophyta</taxon>
        <taxon>Spermatophyta</taxon>
        <taxon>Magnoliopsida</taxon>
        <taxon>eudicotyledons</taxon>
        <taxon>Gunneridae</taxon>
        <taxon>Pentapetalae</taxon>
        <taxon>rosids</taxon>
        <taxon>fabids</taxon>
        <taxon>Fabales</taxon>
        <taxon>Fabaceae</taxon>
        <taxon>Papilionoideae</taxon>
        <taxon>50 kb inversion clade</taxon>
        <taxon>NPAAA clade</taxon>
        <taxon>indigoferoid/millettioid clade</taxon>
        <taxon>Phaseoleae</taxon>
        <taxon>Mucuna</taxon>
    </lineage>
</organism>
<protein>
    <submittedName>
        <fullName evidence="1">Uncharacterized protein</fullName>
    </submittedName>
</protein>
<evidence type="ECO:0000313" key="2">
    <source>
        <dbReference type="Proteomes" id="UP000257109"/>
    </source>
</evidence>
<dbReference type="EMBL" id="QJKJ01008911">
    <property type="protein sequence ID" value="RDX78283.1"/>
    <property type="molecule type" value="Genomic_DNA"/>
</dbReference>
<evidence type="ECO:0000313" key="1">
    <source>
        <dbReference type="EMBL" id="RDX78283.1"/>
    </source>
</evidence>
<dbReference type="Gene3D" id="2.40.70.10">
    <property type="entry name" value="Acid Proteases"/>
    <property type="match status" value="1"/>
</dbReference>
<reference evidence="1" key="1">
    <citation type="submission" date="2018-05" db="EMBL/GenBank/DDBJ databases">
        <title>Draft genome of Mucuna pruriens seed.</title>
        <authorList>
            <person name="Nnadi N.E."/>
            <person name="Vos R."/>
            <person name="Hasami M.H."/>
            <person name="Devisetty U.K."/>
            <person name="Aguiy J.C."/>
        </authorList>
    </citation>
    <scope>NUCLEOTIDE SEQUENCE [LARGE SCALE GENOMIC DNA]</scope>
    <source>
        <strain evidence="1">JCA_2017</strain>
    </source>
</reference>
<keyword evidence="2" id="KW-1185">Reference proteome</keyword>
<sequence>MIDATSGGALMDKTYHQLSATTRVCGICTFVEHLNDMCPTLQETRSDHLESVGSIGRYQYGKQLYLSLQYDSQQFGRQQCWPIPSQRKYLAQKFGSTQSTTIVPTAATTKSAITGQLTIFGGLDEVVGNKQPGVALQQKLRQIDFESESEADLRVEINIPLLDAIKQIPKYAKFLKELSTHKRKNMKGGVEFGGIVSALTKNDKVTAESQQTLPKKCQDPEIFYVPSIIGECTFANAMLDLGASINVMPTLIYKSLNFSGLEPTRMIIQLANKSISRRCTIPSQGADFPSGLLCVGYGGRDIGEMIYLDSWITIFYDC</sequence>
<dbReference type="OrthoDB" id="778454at2759"/>
<dbReference type="PANTHER" id="PTHR33067">
    <property type="entry name" value="RNA-DIRECTED DNA POLYMERASE-RELATED"/>
    <property type="match status" value="1"/>
</dbReference>
<dbReference type="Proteomes" id="UP000257109">
    <property type="component" value="Unassembled WGS sequence"/>
</dbReference>
<gene>
    <name evidence="1" type="ORF">CR513_41454</name>
</gene>
<name>A0A371FJI1_MUCPR</name>
<dbReference type="InterPro" id="IPR021109">
    <property type="entry name" value="Peptidase_aspartic_dom_sf"/>
</dbReference>
<comment type="caution">
    <text evidence="1">The sequence shown here is derived from an EMBL/GenBank/DDBJ whole genome shotgun (WGS) entry which is preliminary data.</text>
</comment>
<feature type="non-terminal residue" evidence="1">
    <location>
        <position position="1"/>
    </location>
</feature>
<proteinExistence type="predicted"/>
<accession>A0A371FJI1</accession>